<comment type="caution">
    <text evidence="2">The sequence shown here is derived from an EMBL/GenBank/DDBJ whole genome shotgun (WGS) entry which is preliminary data.</text>
</comment>
<dbReference type="Pfam" id="PF08722">
    <property type="entry name" value="Tn7_TnsA-like_N"/>
    <property type="match status" value="1"/>
</dbReference>
<proteinExistence type="predicted"/>
<dbReference type="EMBL" id="MBRJ01000048">
    <property type="protein sequence ID" value="OHX42883.1"/>
    <property type="molecule type" value="Genomic_DNA"/>
</dbReference>
<reference evidence="2 3" key="1">
    <citation type="submission" date="2016-07" db="EMBL/GenBank/DDBJ databases">
        <title>Bacillus oceanisediminis whole genome.</title>
        <authorList>
            <person name="Pal Y."/>
            <person name="Verma A."/>
            <person name="Mual P."/>
            <person name="Srinivasan K."/>
        </authorList>
    </citation>
    <scope>NUCLEOTIDE SEQUENCE [LARGE SCALE GENOMIC DNA]</scope>
    <source>
        <strain evidence="2 3">Bhandara28</strain>
    </source>
</reference>
<dbReference type="RefSeq" id="WP_071159285.1">
    <property type="nucleotide sequence ID" value="NZ_MBRJ01000048.1"/>
</dbReference>
<evidence type="ECO:0000259" key="1">
    <source>
        <dbReference type="Pfam" id="PF08722"/>
    </source>
</evidence>
<sequence>MNSLNDLYKKMSLDDNTISLIDRIRTSDPVRKVHSKAKNVSGFYPSKKMGLTIQFESRTLELAAIYTMEFNNDVVEYYDQPSTFKIVYQHKGKRRGHLYTPDFFVIENDWIGWEEWKTEEEMSKLILKYPGRYMIDENGVWRCPPAEDYSNNYGLSFRIRTSKEINWTLQRNLRFLEDYLIAENIVVEDQKINLIKTLIGRKPGTTIEELISLDNIYDADDLYTLLATNEVYGDIENNLITDFSDFPIFSSNEVAIAYVNLTKSEKKDEFNPSAFKMYPGQQMNWEGIFVLF</sequence>
<protein>
    <recommendedName>
        <fullName evidence="1">TnsA endonuclease N-terminal domain-containing protein</fullName>
    </recommendedName>
</protein>
<dbReference type="InterPro" id="IPR014833">
    <property type="entry name" value="TnsA_N"/>
</dbReference>
<evidence type="ECO:0000313" key="2">
    <source>
        <dbReference type="EMBL" id="OHX42883.1"/>
    </source>
</evidence>
<accession>A0ABX3CL43</accession>
<keyword evidence="3" id="KW-1185">Reference proteome</keyword>
<evidence type="ECO:0000313" key="3">
    <source>
        <dbReference type="Proteomes" id="UP000180194"/>
    </source>
</evidence>
<organism evidence="2 3">
    <name type="scientific">Cytobacillus oceanisediminis</name>
    <dbReference type="NCBI Taxonomy" id="665099"/>
    <lineage>
        <taxon>Bacteria</taxon>
        <taxon>Bacillati</taxon>
        <taxon>Bacillota</taxon>
        <taxon>Bacilli</taxon>
        <taxon>Bacillales</taxon>
        <taxon>Bacillaceae</taxon>
        <taxon>Cytobacillus</taxon>
    </lineage>
</organism>
<dbReference type="Proteomes" id="UP000180194">
    <property type="component" value="Unassembled WGS sequence"/>
</dbReference>
<name>A0ABX3CL43_9BACI</name>
<gene>
    <name evidence="2" type="ORF">BBV17_26560</name>
</gene>
<feature type="domain" description="TnsA endonuclease N-terminal" evidence="1">
    <location>
        <begin position="71"/>
        <end position="161"/>
    </location>
</feature>